<dbReference type="AlphaFoldDB" id="A0A3S5BN52"/>
<feature type="transmembrane region" description="Helical" evidence="6">
    <location>
        <begin position="73"/>
        <end position="95"/>
    </location>
</feature>
<organism evidence="7 8">
    <name type="scientific">Corynebacterium matruchotii</name>
    <dbReference type="NCBI Taxonomy" id="43768"/>
    <lineage>
        <taxon>Bacteria</taxon>
        <taxon>Bacillati</taxon>
        <taxon>Actinomycetota</taxon>
        <taxon>Actinomycetes</taxon>
        <taxon>Mycobacteriales</taxon>
        <taxon>Corynebacteriaceae</taxon>
        <taxon>Corynebacterium</taxon>
    </lineage>
</organism>
<dbReference type="GO" id="GO:0005886">
    <property type="term" value="C:plasma membrane"/>
    <property type="evidence" value="ECO:0007669"/>
    <property type="project" value="UniProtKB-SubCell"/>
</dbReference>
<gene>
    <name evidence="7" type="ORF">NCTC10254_00520</name>
</gene>
<name>A0A3S5BN52_9CORY</name>
<dbReference type="SUPFAM" id="SSF103473">
    <property type="entry name" value="MFS general substrate transporter"/>
    <property type="match status" value="1"/>
</dbReference>
<comment type="subcellular location">
    <subcellularLocation>
        <location evidence="1">Cell membrane</location>
        <topology evidence="1">Multi-pass membrane protein</topology>
    </subcellularLocation>
</comment>
<reference evidence="7 8" key="1">
    <citation type="submission" date="2018-06" db="EMBL/GenBank/DDBJ databases">
        <authorList>
            <consortium name="Pathogen Informatics"/>
            <person name="Doyle S."/>
        </authorList>
    </citation>
    <scope>NUCLEOTIDE SEQUENCE [LARGE SCALE GENOMIC DNA]</scope>
    <source>
        <strain evidence="7 8">NCTC10254</strain>
    </source>
</reference>
<protein>
    <submittedName>
        <fullName evidence="7">Enterobactin exporter EntS</fullName>
    </submittedName>
</protein>
<evidence type="ECO:0000256" key="6">
    <source>
        <dbReference type="SAM" id="Phobius"/>
    </source>
</evidence>
<dbReference type="RefSeq" id="WP_005524652.1">
    <property type="nucleotide sequence ID" value="NZ_CP050134.2"/>
</dbReference>
<evidence type="ECO:0000256" key="5">
    <source>
        <dbReference type="ARBA" id="ARBA00023136"/>
    </source>
</evidence>
<feature type="transmembrane region" description="Helical" evidence="6">
    <location>
        <begin position="169"/>
        <end position="189"/>
    </location>
</feature>
<feature type="transmembrane region" description="Helical" evidence="6">
    <location>
        <begin position="374"/>
        <end position="392"/>
    </location>
</feature>
<keyword evidence="3 6" id="KW-0812">Transmembrane</keyword>
<dbReference type="Gene3D" id="1.20.1250.20">
    <property type="entry name" value="MFS general substrate transporter like domains"/>
    <property type="match status" value="1"/>
</dbReference>
<feature type="transmembrane region" description="Helical" evidence="6">
    <location>
        <begin position="101"/>
        <end position="120"/>
    </location>
</feature>
<dbReference type="EMBL" id="UARK01000001">
    <property type="protein sequence ID" value="SPW24154.1"/>
    <property type="molecule type" value="Genomic_DNA"/>
</dbReference>
<dbReference type="PANTHER" id="PTHR23513:SF6">
    <property type="entry name" value="MAJOR FACILITATOR SUPERFAMILY ASSOCIATED DOMAIN-CONTAINING PROTEIN"/>
    <property type="match status" value="1"/>
</dbReference>
<dbReference type="PANTHER" id="PTHR23513">
    <property type="entry name" value="INTEGRAL MEMBRANE EFFLUX PROTEIN-RELATED"/>
    <property type="match status" value="1"/>
</dbReference>
<feature type="transmembrane region" description="Helical" evidence="6">
    <location>
        <begin position="226"/>
        <end position="244"/>
    </location>
</feature>
<sequence>MTIGPQKLGPYWLIGATTFSRIGTLAYTVVMTWAVSKAGGNNSVGWVNAAAGFTIVLVGISATFWLDKFDKRTLLLLLDVSAAVVCLAAAAVLLLVPMSSVVFTGVVVAVVTSAVASLYSPASRALIPSMVPAEGLERYNSVYTGFSETSRAAGPGLGALLLAVGGSEAFPLSLIINSISFIISFLLTLPLPPDPPRQANEHKQKERTFFQNVRVITKHAILRGEVLGALSINFLLPSNTFILLNRIAETGAKASMFGLANFFEAAGAVTAALTAAIIAVQLRRIRASQLMAPIALALLLCLTAGIWATIISLTIVTALVTVYNIILFSQLQREIPREKIGRVIAVVTTSSAAVMPLGNLVFSKLSTTIPTHMLIWATTITLLVTGLAITIGNRKRGGSV</sequence>
<dbReference type="GO" id="GO:0022857">
    <property type="term" value="F:transmembrane transporter activity"/>
    <property type="evidence" value="ECO:0007669"/>
    <property type="project" value="InterPro"/>
</dbReference>
<dbReference type="InterPro" id="IPR036259">
    <property type="entry name" value="MFS_trans_sf"/>
</dbReference>
<keyword evidence="4 6" id="KW-1133">Transmembrane helix</keyword>
<feature type="transmembrane region" description="Helical" evidence="6">
    <location>
        <begin position="12"/>
        <end position="34"/>
    </location>
</feature>
<dbReference type="Pfam" id="PF07690">
    <property type="entry name" value="MFS_1"/>
    <property type="match status" value="1"/>
</dbReference>
<dbReference type="Proteomes" id="UP000249886">
    <property type="component" value="Unassembled WGS sequence"/>
</dbReference>
<feature type="transmembrane region" description="Helical" evidence="6">
    <location>
        <begin position="46"/>
        <end position="66"/>
    </location>
</feature>
<evidence type="ECO:0000256" key="2">
    <source>
        <dbReference type="ARBA" id="ARBA00022475"/>
    </source>
</evidence>
<dbReference type="InterPro" id="IPR011701">
    <property type="entry name" value="MFS"/>
</dbReference>
<evidence type="ECO:0000256" key="3">
    <source>
        <dbReference type="ARBA" id="ARBA00022692"/>
    </source>
</evidence>
<keyword evidence="5 6" id="KW-0472">Membrane</keyword>
<proteinExistence type="predicted"/>
<evidence type="ECO:0000256" key="1">
    <source>
        <dbReference type="ARBA" id="ARBA00004651"/>
    </source>
</evidence>
<evidence type="ECO:0000313" key="8">
    <source>
        <dbReference type="Proteomes" id="UP000249886"/>
    </source>
</evidence>
<feature type="transmembrane region" description="Helical" evidence="6">
    <location>
        <begin position="294"/>
        <end position="322"/>
    </location>
</feature>
<accession>A0A3S5BN52</accession>
<comment type="caution">
    <text evidence="7">The sequence shown here is derived from an EMBL/GenBank/DDBJ whole genome shotgun (WGS) entry which is preliminary data.</text>
</comment>
<evidence type="ECO:0000313" key="7">
    <source>
        <dbReference type="EMBL" id="SPW24154.1"/>
    </source>
</evidence>
<feature type="transmembrane region" description="Helical" evidence="6">
    <location>
        <begin position="343"/>
        <end position="362"/>
    </location>
</feature>
<keyword evidence="2" id="KW-1003">Cell membrane</keyword>
<feature type="transmembrane region" description="Helical" evidence="6">
    <location>
        <begin position="256"/>
        <end position="282"/>
    </location>
</feature>
<evidence type="ECO:0000256" key="4">
    <source>
        <dbReference type="ARBA" id="ARBA00022989"/>
    </source>
</evidence>
<dbReference type="GeneID" id="84573046"/>